<dbReference type="STRING" id="471514.AN477_10900"/>
<evidence type="ECO:0000313" key="2">
    <source>
        <dbReference type="Proteomes" id="UP000050482"/>
    </source>
</evidence>
<dbReference type="AlphaFoldDB" id="A0A0P9EX30"/>
<comment type="caution">
    <text evidence="1">The sequence shown here is derived from an EMBL/GenBank/DDBJ whole genome shotgun (WGS) entry which is preliminary data.</text>
</comment>
<organism evidence="1 2">
    <name type="scientific">Alicyclobacillus ferrooxydans</name>
    <dbReference type="NCBI Taxonomy" id="471514"/>
    <lineage>
        <taxon>Bacteria</taxon>
        <taxon>Bacillati</taxon>
        <taxon>Bacillota</taxon>
        <taxon>Bacilli</taxon>
        <taxon>Bacillales</taxon>
        <taxon>Alicyclobacillaceae</taxon>
        <taxon>Alicyclobacillus</taxon>
    </lineage>
</organism>
<protein>
    <submittedName>
        <fullName evidence="1">Uncharacterized protein</fullName>
    </submittedName>
</protein>
<name>A0A0P9EX30_9BACL</name>
<accession>A0A0P9EX30</accession>
<dbReference type="Proteomes" id="UP000050482">
    <property type="component" value="Unassembled WGS sequence"/>
</dbReference>
<dbReference type="PATRIC" id="fig|471514.4.peg.1982"/>
<gene>
    <name evidence="1" type="ORF">AN477_10900</name>
</gene>
<sequence length="88" mass="10302">MAVYRFSIIDGLTAPYETTIYGEMVMDSREDAIHDFLTQNHLYLLEIAEDRIFVENQYGVQTTYSICMPRNVCFFKHKRNLAFVPDSP</sequence>
<dbReference type="EMBL" id="LJCO01000046">
    <property type="protein sequence ID" value="KPV43674.1"/>
    <property type="molecule type" value="Genomic_DNA"/>
</dbReference>
<proteinExistence type="predicted"/>
<keyword evidence="2" id="KW-1185">Reference proteome</keyword>
<evidence type="ECO:0000313" key="1">
    <source>
        <dbReference type="EMBL" id="KPV43674.1"/>
    </source>
</evidence>
<reference evidence="1 2" key="1">
    <citation type="submission" date="2015-09" db="EMBL/GenBank/DDBJ databases">
        <title>Draft genome sequence of Alicyclobacillus ferrooxydans DSM 22381.</title>
        <authorList>
            <person name="Hemp J."/>
        </authorList>
    </citation>
    <scope>NUCLEOTIDE SEQUENCE [LARGE SCALE GENOMIC DNA]</scope>
    <source>
        <strain evidence="1 2">TC-34</strain>
    </source>
</reference>